<evidence type="ECO:0000313" key="5">
    <source>
        <dbReference type="EMBL" id="SHO78131.1"/>
    </source>
</evidence>
<dbReference type="OrthoDB" id="120976at2759"/>
<dbReference type="GO" id="GO:0005634">
    <property type="term" value="C:nucleus"/>
    <property type="evidence" value="ECO:0007669"/>
    <property type="project" value="TreeGrafter"/>
</dbReference>
<dbReference type="EMBL" id="LT671824">
    <property type="protein sequence ID" value="SHO78131.1"/>
    <property type="molecule type" value="Genomic_DNA"/>
</dbReference>
<dbReference type="GO" id="GO:0031267">
    <property type="term" value="F:small GTPase binding"/>
    <property type="evidence" value="ECO:0007669"/>
    <property type="project" value="TreeGrafter"/>
</dbReference>
<name>A0A1M8A6U6_MALS4</name>
<gene>
    <name evidence="5" type="ORF">MSYG_2473</name>
</gene>
<dbReference type="GO" id="GO:0005829">
    <property type="term" value="C:cytosol"/>
    <property type="evidence" value="ECO:0007669"/>
    <property type="project" value="TreeGrafter"/>
</dbReference>
<dbReference type="InterPro" id="IPR001611">
    <property type="entry name" value="Leu-rich_rpt"/>
</dbReference>
<dbReference type="SMART" id="SM00368">
    <property type="entry name" value="LRR_RI"/>
    <property type="match status" value="7"/>
</dbReference>
<dbReference type="InterPro" id="IPR032675">
    <property type="entry name" value="LRR_dom_sf"/>
</dbReference>
<keyword evidence="2" id="KW-0433">Leucine-rich repeat</keyword>
<sequence length="681" mass="71415">MATDEAASASGGDACAGAASPPRPAAEFPHSSTRAAPARGILRPGPAHPAPPPAGRGAALLWAVQARLGATSAPSAEGLWSSVVQRFARKDGPASAPEAEALALRRVHFRSEDLAHTYPICGATAPSAEAATRERIEHEAHERALRLDARAWTPAELQSLYRVCCRAREEVPSVPVLRALEQAAAWAGAAPRTLDLAGVDLRGASVPLADMLCAPLGVHVLHLDRCHLDDAAVTALARAVYSARSIHTLTLAGNPDVHVAGWRMVGTLLSAAPHLAHLDVSEHTFSSAALRALLAPWDAPACTLQSLRLEACALASGAWDVLAQAVRAGAVRHLSLRRHTLGSHARQALAGLLRDYEAPAAAAISAWEQTCEATADDLYVRAEENEVETALLHGADAVAQAAARRERVASLVARARAFQHALSELPRLGHLLTLDLRGHALGDDVDTLATSLRRNRSLRVLALGECGVGAAGLARVAHALQYNTTLETLDVSGNPCGGPDLQGVLSLRVALGLHPRLRRVLLRRTRLASAGAVALAECLPDASLVHLDLAHNPLGLVGLLALWTGLQRNASLRCLDVSVDADEEYVRVAREIYEYCRAKNEAEAASAAPARFLAKSVLAASLRAPIGAPSGAAAAQSSEEAAVFRATKLLDRAPPAHALAGEASSDDLRAQLLEAARTELG</sequence>
<dbReference type="PANTHER" id="PTHR24113:SF12">
    <property type="entry name" value="RAN GTPASE-ACTIVATING PROTEIN 1"/>
    <property type="match status" value="1"/>
</dbReference>
<dbReference type="Pfam" id="PF13516">
    <property type="entry name" value="LRR_6"/>
    <property type="match status" value="3"/>
</dbReference>
<dbReference type="Proteomes" id="UP000186303">
    <property type="component" value="Chromosome 4"/>
</dbReference>
<evidence type="ECO:0000256" key="3">
    <source>
        <dbReference type="ARBA" id="ARBA00022737"/>
    </source>
</evidence>
<dbReference type="Gene3D" id="3.80.10.10">
    <property type="entry name" value="Ribonuclease Inhibitor"/>
    <property type="match status" value="3"/>
</dbReference>
<organism evidence="5 6">
    <name type="scientific">Malassezia sympodialis (strain ATCC 42132)</name>
    <name type="common">Atopic eczema-associated yeast</name>
    <dbReference type="NCBI Taxonomy" id="1230383"/>
    <lineage>
        <taxon>Eukaryota</taxon>
        <taxon>Fungi</taxon>
        <taxon>Dikarya</taxon>
        <taxon>Basidiomycota</taxon>
        <taxon>Ustilaginomycotina</taxon>
        <taxon>Malasseziomycetes</taxon>
        <taxon>Malasseziales</taxon>
        <taxon>Malasseziaceae</taxon>
        <taxon>Malassezia</taxon>
    </lineage>
</organism>
<protein>
    <submittedName>
        <fullName evidence="5">Uncharacterized protein</fullName>
    </submittedName>
</protein>
<accession>A0A1M8A6U6</accession>
<feature type="region of interest" description="Disordered" evidence="4">
    <location>
        <begin position="1"/>
        <end position="54"/>
    </location>
</feature>
<dbReference type="AlphaFoldDB" id="A0A1M8A6U6"/>
<evidence type="ECO:0000256" key="2">
    <source>
        <dbReference type="ARBA" id="ARBA00022614"/>
    </source>
</evidence>
<keyword evidence="6" id="KW-1185">Reference proteome</keyword>
<dbReference type="VEuPathDB" id="FungiDB:MSYG_2473"/>
<proteinExistence type="predicted"/>
<feature type="compositionally biased region" description="Low complexity" evidence="4">
    <location>
        <begin position="1"/>
        <end position="20"/>
    </location>
</feature>
<keyword evidence="3" id="KW-0677">Repeat</keyword>
<dbReference type="GO" id="GO:0006913">
    <property type="term" value="P:nucleocytoplasmic transport"/>
    <property type="evidence" value="ECO:0007669"/>
    <property type="project" value="TreeGrafter"/>
</dbReference>
<evidence type="ECO:0000313" key="6">
    <source>
        <dbReference type="Proteomes" id="UP000186303"/>
    </source>
</evidence>
<dbReference type="OMA" id="DHACIQR"/>
<reference evidence="6" key="1">
    <citation type="journal article" date="2017" name="Nucleic Acids Res.">
        <title>Proteogenomics produces comprehensive and highly accurate protein-coding gene annotation in a complete genome assembly of Malassezia sympodialis.</title>
        <authorList>
            <person name="Zhu Y."/>
            <person name="Engstroem P.G."/>
            <person name="Tellgren-Roth C."/>
            <person name="Baudo C.D."/>
            <person name="Kennell J.C."/>
            <person name="Sun S."/>
            <person name="Billmyre R.B."/>
            <person name="Schroeder M.S."/>
            <person name="Andersson A."/>
            <person name="Holm T."/>
            <person name="Sigurgeirsson B."/>
            <person name="Wu G."/>
            <person name="Sankaranarayanan S.R."/>
            <person name="Siddharthan R."/>
            <person name="Sanyal K."/>
            <person name="Lundeberg J."/>
            <person name="Nystedt B."/>
            <person name="Boekhout T."/>
            <person name="Dawson T.L. Jr."/>
            <person name="Heitman J."/>
            <person name="Scheynius A."/>
            <person name="Lehtioe J."/>
        </authorList>
    </citation>
    <scope>NUCLEOTIDE SEQUENCE [LARGE SCALE GENOMIC DNA]</scope>
    <source>
        <strain evidence="6">ATCC 42132</strain>
    </source>
</reference>
<dbReference type="InterPro" id="IPR027038">
    <property type="entry name" value="RanGap"/>
</dbReference>
<dbReference type="PANTHER" id="PTHR24113">
    <property type="entry name" value="RAN GTPASE-ACTIVATING PROTEIN 1"/>
    <property type="match status" value="1"/>
</dbReference>
<dbReference type="GO" id="GO:0005096">
    <property type="term" value="F:GTPase activator activity"/>
    <property type="evidence" value="ECO:0007669"/>
    <property type="project" value="UniProtKB-KW"/>
</dbReference>
<evidence type="ECO:0000256" key="4">
    <source>
        <dbReference type="SAM" id="MobiDB-lite"/>
    </source>
</evidence>
<dbReference type="SUPFAM" id="SSF52047">
    <property type="entry name" value="RNI-like"/>
    <property type="match status" value="1"/>
</dbReference>
<evidence type="ECO:0000256" key="1">
    <source>
        <dbReference type="ARBA" id="ARBA00022468"/>
    </source>
</evidence>
<dbReference type="GO" id="GO:0048471">
    <property type="term" value="C:perinuclear region of cytoplasm"/>
    <property type="evidence" value="ECO:0007669"/>
    <property type="project" value="TreeGrafter"/>
</dbReference>
<keyword evidence="1" id="KW-0343">GTPase activation</keyword>